<dbReference type="FunFam" id="1.10.287.130:FF:000001">
    <property type="entry name" value="Two-component sensor histidine kinase"/>
    <property type="match status" value="1"/>
</dbReference>
<dbReference type="InterPro" id="IPR003594">
    <property type="entry name" value="HATPase_dom"/>
</dbReference>
<protein>
    <recommendedName>
        <fullName evidence="3">histidine kinase</fullName>
        <ecNumber evidence="3">2.7.13.3</ecNumber>
    </recommendedName>
</protein>
<dbReference type="SMART" id="SM00387">
    <property type="entry name" value="HATPase_c"/>
    <property type="match status" value="1"/>
</dbReference>
<dbReference type="Gene3D" id="3.30.565.10">
    <property type="entry name" value="Histidine kinase-like ATPase, C-terminal domain"/>
    <property type="match status" value="1"/>
</dbReference>
<dbReference type="InterPro" id="IPR036890">
    <property type="entry name" value="HATPase_C_sf"/>
</dbReference>
<dbReference type="Gene3D" id="1.10.287.130">
    <property type="match status" value="1"/>
</dbReference>
<dbReference type="EMBL" id="JACHGW010000013">
    <property type="protein sequence ID" value="MBB6054060.1"/>
    <property type="molecule type" value="Genomic_DNA"/>
</dbReference>
<evidence type="ECO:0000259" key="11">
    <source>
        <dbReference type="PROSITE" id="PS50109"/>
    </source>
</evidence>
<evidence type="ECO:0000313" key="13">
    <source>
        <dbReference type="EMBL" id="MBB6054060.1"/>
    </source>
</evidence>
<accession>A0A7W9WA95</accession>
<keyword evidence="5" id="KW-0808">Transferase</keyword>
<evidence type="ECO:0000256" key="7">
    <source>
        <dbReference type="ARBA" id="ARBA00022777"/>
    </source>
</evidence>
<dbReference type="Pfam" id="PF00512">
    <property type="entry name" value="HisKA"/>
    <property type="match status" value="1"/>
</dbReference>
<dbReference type="Pfam" id="PF00672">
    <property type="entry name" value="HAMP"/>
    <property type="match status" value="1"/>
</dbReference>
<evidence type="ECO:0000256" key="4">
    <source>
        <dbReference type="ARBA" id="ARBA00022553"/>
    </source>
</evidence>
<dbReference type="Pfam" id="PF02518">
    <property type="entry name" value="HATPase_c"/>
    <property type="match status" value="1"/>
</dbReference>
<sequence>MLSSLRSRLTLSFALVFMGLGIALWLAATLLLRAQAERETETLLQNATAQLSQEWKEPKDALEELREDGRFSRVAVTVFGAQGKVLGTNRRNVVPWPRKPDTNDGWRVRVAQVGEFTLVLGVDWSETELQLRRQAQLLAALSLVLSVLASILARLVIGRTLRPIGALAAQANEADEGDREVLLSPTSQDAEVRQLVTTLNALLVRQRESARSREEFAAAASHELRTPLTVLLGTIEVTLSRPRATSEYQEALGHLQVEVKRMARLTESLLLLSRLGESDLEKSLETVNLTAVCEEALMSLLPLREERRLTIELELSPQVEIESSYTALAVLVRNLLDNAHRYAPPGTTIQVTLQHAPTELTIINVAEPMGSGISTQSRGAGLGLTLCHRIAKAYGWVLEIHRQDQSFQAKVRW</sequence>
<keyword evidence="7 13" id="KW-0418">Kinase</keyword>
<dbReference type="CDD" id="cd00082">
    <property type="entry name" value="HisKA"/>
    <property type="match status" value="1"/>
</dbReference>
<evidence type="ECO:0000256" key="9">
    <source>
        <dbReference type="ARBA" id="ARBA00023012"/>
    </source>
</evidence>
<dbReference type="GO" id="GO:0000155">
    <property type="term" value="F:phosphorelay sensor kinase activity"/>
    <property type="evidence" value="ECO:0007669"/>
    <property type="project" value="InterPro"/>
</dbReference>
<keyword evidence="4" id="KW-0597">Phosphoprotein</keyword>
<dbReference type="Proteomes" id="UP000520814">
    <property type="component" value="Unassembled WGS sequence"/>
</dbReference>
<keyword evidence="8 10" id="KW-1133">Transmembrane helix</keyword>
<proteinExistence type="predicted"/>
<reference evidence="13 14" key="1">
    <citation type="submission" date="2020-08" db="EMBL/GenBank/DDBJ databases">
        <title>Genomic Encyclopedia of Type Strains, Phase IV (KMG-IV): sequencing the most valuable type-strain genomes for metagenomic binning, comparative biology and taxonomic classification.</title>
        <authorList>
            <person name="Goeker M."/>
        </authorList>
    </citation>
    <scope>NUCLEOTIDE SEQUENCE [LARGE SCALE GENOMIC DNA]</scope>
    <source>
        <strain evidence="13 14">DSM 23562</strain>
    </source>
</reference>
<dbReference type="InterPro" id="IPR036097">
    <property type="entry name" value="HisK_dim/P_sf"/>
</dbReference>
<keyword evidence="14" id="KW-1185">Reference proteome</keyword>
<dbReference type="PROSITE" id="PS50109">
    <property type="entry name" value="HIS_KIN"/>
    <property type="match status" value="1"/>
</dbReference>
<organism evidence="13 14">
    <name type="scientific">Armatimonas rosea</name>
    <dbReference type="NCBI Taxonomy" id="685828"/>
    <lineage>
        <taxon>Bacteria</taxon>
        <taxon>Bacillati</taxon>
        <taxon>Armatimonadota</taxon>
        <taxon>Armatimonadia</taxon>
        <taxon>Armatimonadales</taxon>
        <taxon>Armatimonadaceae</taxon>
        <taxon>Armatimonas</taxon>
    </lineage>
</organism>
<dbReference type="InterPro" id="IPR003660">
    <property type="entry name" value="HAMP_dom"/>
</dbReference>
<evidence type="ECO:0000256" key="2">
    <source>
        <dbReference type="ARBA" id="ARBA00004370"/>
    </source>
</evidence>
<evidence type="ECO:0000256" key="5">
    <source>
        <dbReference type="ARBA" id="ARBA00022679"/>
    </source>
</evidence>
<gene>
    <name evidence="13" type="ORF">HNQ39_005907</name>
</gene>
<comment type="subcellular location">
    <subcellularLocation>
        <location evidence="2">Membrane</location>
    </subcellularLocation>
</comment>
<evidence type="ECO:0000256" key="1">
    <source>
        <dbReference type="ARBA" id="ARBA00000085"/>
    </source>
</evidence>
<dbReference type="PANTHER" id="PTHR45436:SF16">
    <property type="entry name" value="HISTIDINE KINASE"/>
    <property type="match status" value="1"/>
</dbReference>
<comment type="catalytic activity">
    <reaction evidence="1">
        <text>ATP + protein L-histidine = ADP + protein N-phospho-L-histidine.</text>
        <dbReference type="EC" id="2.7.13.3"/>
    </reaction>
</comment>
<dbReference type="InterPro" id="IPR005467">
    <property type="entry name" value="His_kinase_dom"/>
</dbReference>
<dbReference type="SUPFAM" id="SSF47384">
    <property type="entry name" value="Homodimeric domain of signal transducing histidine kinase"/>
    <property type="match status" value="1"/>
</dbReference>
<keyword evidence="10" id="KW-0472">Membrane</keyword>
<dbReference type="AlphaFoldDB" id="A0A7W9WA95"/>
<dbReference type="PANTHER" id="PTHR45436">
    <property type="entry name" value="SENSOR HISTIDINE KINASE YKOH"/>
    <property type="match status" value="1"/>
</dbReference>
<evidence type="ECO:0000256" key="3">
    <source>
        <dbReference type="ARBA" id="ARBA00012438"/>
    </source>
</evidence>
<feature type="domain" description="Histidine kinase" evidence="11">
    <location>
        <begin position="219"/>
        <end position="413"/>
    </location>
</feature>
<keyword evidence="9" id="KW-0902">Two-component regulatory system</keyword>
<evidence type="ECO:0000259" key="12">
    <source>
        <dbReference type="PROSITE" id="PS50885"/>
    </source>
</evidence>
<feature type="domain" description="HAMP" evidence="12">
    <location>
        <begin position="158"/>
        <end position="211"/>
    </location>
</feature>
<evidence type="ECO:0000256" key="8">
    <source>
        <dbReference type="ARBA" id="ARBA00022989"/>
    </source>
</evidence>
<feature type="transmembrane region" description="Helical" evidence="10">
    <location>
        <begin position="137"/>
        <end position="157"/>
    </location>
</feature>
<evidence type="ECO:0000256" key="6">
    <source>
        <dbReference type="ARBA" id="ARBA00022692"/>
    </source>
</evidence>
<dbReference type="SMART" id="SM00388">
    <property type="entry name" value="HisKA"/>
    <property type="match status" value="1"/>
</dbReference>
<dbReference type="SUPFAM" id="SSF55874">
    <property type="entry name" value="ATPase domain of HSP90 chaperone/DNA topoisomerase II/histidine kinase"/>
    <property type="match status" value="1"/>
</dbReference>
<dbReference type="PROSITE" id="PS50885">
    <property type="entry name" value="HAMP"/>
    <property type="match status" value="1"/>
</dbReference>
<keyword evidence="6 10" id="KW-0812">Transmembrane</keyword>
<dbReference type="GO" id="GO:0005886">
    <property type="term" value="C:plasma membrane"/>
    <property type="evidence" value="ECO:0007669"/>
    <property type="project" value="TreeGrafter"/>
</dbReference>
<dbReference type="EC" id="2.7.13.3" evidence="3"/>
<dbReference type="InterPro" id="IPR003661">
    <property type="entry name" value="HisK_dim/P_dom"/>
</dbReference>
<name>A0A7W9WA95_ARMRO</name>
<comment type="caution">
    <text evidence="13">The sequence shown here is derived from an EMBL/GenBank/DDBJ whole genome shotgun (WGS) entry which is preliminary data.</text>
</comment>
<evidence type="ECO:0000313" key="14">
    <source>
        <dbReference type="Proteomes" id="UP000520814"/>
    </source>
</evidence>
<dbReference type="InterPro" id="IPR050428">
    <property type="entry name" value="TCS_sensor_his_kinase"/>
</dbReference>
<dbReference type="RefSeq" id="WP_184204142.1">
    <property type="nucleotide sequence ID" value="NZ_JACHGW010000013.1"/>
</dbReference>
<evidence type="ECO:0000256" key="10">
    <source>
        <dbReference type="SAM" id="Phobius"/>
    </source>
</evidence>